<dbReference type="OrthoDB" id="3854533at2"/>
<dbReference type="Proteomes" id="UP000183015">
    <property type="component" value="Unassembled WGS sequence"/>
</dbReference>
<gene>
    <name evidence="1" type="ORF">SAMN05414137_102458</name>
</gene>
<evidence type="ECO:0000313" key="2">
    <source>
        <dbReference type="Proteomes" id="UP000183015"/>
    </source>
</evidence>
<dbReference type="STRING" id="235985.SAMN05414137_102458"/>
<name>A0A1H7I3D8_STRJI</name>
<dbReference type="eggNOG" id="ENOG5030CBF">
    <property type="taxonomic scope" value="Bacteria"/>
</dbReference>
<sequence>MTGQSGTSVRVWVKTEIGPRHVVAQAHDALNNPIGEETVVTEPHDLYEMARRYGVTLDHFDFEGESADIVESLTPPNQA</sequence>
<proteinExistence type="predicted"/>
<dbReference type="RefSeq" id="WP_042443753.1">
    <property type="nucleotide sequence ID" value="NZ_BBPN01000005.1"/>
</dbReference>
<organism evidence="1 2">
    <name type="scientific">Streptacidiphilus jiangxiensis</name>
    <dbReference type="NCBI Taxonomy" id="235985"/>
    <lineage>
        <taxon>Bacteria</taxon>
        <taxon>Bacillati</taxon>
        <taxon>Actinomycetota</taxon>
        <taxon>Actinomycetes</taxon>
        <taxon>Kitasatosporales</taxon>
        <taxon>Streptomycetaceae</taxon>
        <taxon>Streptacidiphilus</taxon>
    </lineage>
</organism>
<evidence type="ECO:0000313" key="1">
    <source>
        <dbReference type="EMBL" id="SEK56337.1"/>
    </source>
</evidence>
<reference evidence="2" key="1">
    <citation type="submission" date="2016-10" db="EMBL/GenBank/DDBJ databases">
        <authorList>
            <person name="Varghese N."/>
        </authorList>
    </citation>
    <scope>NUCLEOTIDE SEQUENCE [LARGE SCALE GENOMIC DNA]</scope>
    <source>
        <strain evidence="2">DSM 45096 / BCRC 16803 / CGMCC 4.1857 / CIP 109030 / JCM 12277 / KCTC 19219 / NBRC 100920 / 33214</strain>
    </source>
</reference>
<protein>
    <submittedName>
        <fullName evidence="1">Uncharacterized protein</fullName>
    </submittedName>
</protein>
<dbReference type="EMBL" id="FOAZ01000002">
    <property type="protein sequence ID" value="SEK56337.1"/>
    <property type="molecule type" value="Genomic_DNA"/>
</dbReference>
<keyword evidence="2" id="KW-1185">Reference proteome</keyword>
<accession>A0A1H7I3D8</accession>
<dbReference type="AlphaFoldDB" id="A0A1H7I3D8"/>